<dbReference type="SUPFAM" id="SSF52540">
    <property type="entry name" value="P-loop containing nucleoside triphosphate hydrolases"/>
    <property type="match status" value="1"/>
</dbReference>
<dbReference type="EMBL" id="CP040812">
    <property type="protein sequence ID" value="QCY71105.1"/>
    <property type="molecule type" value="Genomic_DNA"/>
</dbReference>
<sequence>MVPNKVTIKGFKRFKNINVSLDRQLLALVGANEAGKSSFLEALVSIENNKPYTATELTKDLEPSASHQVVTVLYLLNKTEIAELKQFNGVGTPRFFQISKDVSGKFTYEIIGNITRDTTMRTRLSKTILNILKKKSLQKALDRNFIPNAIPNTKLPETSLGELLKKIEGGLSKAPDNLPQEILQNSQKIIDFFDEDPKYINKLNTPIFDELIGLLEKFIDVESEQHPKTLFLKFCQERRPVFTIFSSEQRFLKNIYPLAELKTPSKALLNLLLIAKVELQEYLKAIQKKDYPKLSQFNDLANSNLKETFSAAWCQSDVYPRLSFDSDSIKINIVSSNNYTWVSSRSDGLKQFIALMAFLSLRNHEIPPVLMIDEAEIHLHYAAQADLIQEFESQKLVNSIIYTTHSAGCLPSDLGTGIRGVEQVMKEGKDTGYSTIRNSIWKNTGGFSPILLAMGANIIAFTLARKAIIAEGPSETILLPRLFREAIQKDYLDFQVAPGIATISPDKALTFELEAAKVVYLVDGDKGGADNRRKLKSAGISESKIFQLYKDCSLEDYVEAQVLFDAVNEELKKSGKKEILTKEIPHGERLEYLSSESRKQGVEISKVRISENIAKRPSDELILDHEMKESLQLLYHNILSELN</sequence>
<gene>
    <name evidence="2" type="ORF">FHG64_17830</name>
</gene>
<dbReference type="Gene3D" id="3.40.50.300">
    <property type="entry name" value="P-loop containing nucleotide triphosphate hydrolases"/>
    <property type="match status" value="2"/>
</dbReference>
<proteinExistence type="predicted"/>
<organism evidence="2 3">
    <name type="scientific">Antarcticibacterium flavum</name>
    <dbReference type="NCBI Taxonomy" id="2058175"/>
    <lineage>
        <taxon>Bacteria</taxon>
        <taxon>Pseudomonadati</taxon>
        <taxon>Bacteroidota</taxon>
        <taxon>Flavobacteriia</taxon>
        <taxon>Flavobacteriales</taxon>
        <taxon>Flavobacteriaceae</taxon>
        <taxon>Antarcticibacterium</taxon>
    </lineage>
</organism>
<feature type="domain" description="Endonuclease GajA/Old nuclease/RecF-like AAA" evidence="1">
    <location>
        <begin position="4"/>
        <end position="408"/>
    </location>
</feature>
<keyword evidence="3" id="KW-1185">Reference proteome</keyword>
<protein>
    <submittedName>
        <fullName evidence="2">DUF2813 domain-containing protein</fullName>
    </submittedName>
</protein>
<dbReference type="PANTHER" id="PTHR43581:SF2">
    <property type="entry name" value="EXCINUCLEASE ATPASE SUBUNIT"/>
    <property type="match status" value="1"/>
</dbReference>
<dbReference type="InterPro" id="IPR041685">
    <property type="entry name" value="AAA_GajA/Old/RecF-like"/>
</dbReference>
<dbReference type="RefSeq" id="WP_139067655.1">
    <property type="nucleotide sequence ID" value="NZ_CP040812.1"/>
</dbReference>
<dbReference type="AlphaFoldDB" id="A0A5B7X7J8"/>
<evidence type="ECO:0000313" key="2">
    <source>
        <dbReference type="EMBL" id="QCY71105.1"/>
    </source>
</evidence>
<accession>A0A5B7X7J8</accession>
<dbReference type="Pfam" id="PF13175">
    <property type="entry name" value="AAA_15"/>
    <property type="match status" value="1"/>
</dbReference>
<dbReference type="PANTHER" id="PTHR43581">
    <property type="entry name" value="ATP/GTP PHOSPHATASE"/>
    <property type="match status" value="1"/>
</dbReference>
<dbReference type="CDD" id="cd00267">
    <property type="entry name" value="ABC_ATPase"/>
    <property type="match status" value="1"/>
</dbReference>
<dbReference type="KEGG" id="afla:FHG64_17830"/>
<name>A0A5B7X7J8_9FLAO</name>
<evidence type="ECO:0000259" key="1">
    <source>
        <dbReference type="Pfam" id="PF13175"/>
    </source>
</evidence>
<dbReference type="InterPro" id="IPR051396">
    <property type="entry name" value="Bact_Antivir_Def_Nuclease"/>
</dbReference>
<dbReference type="Proteomes" id="UP000309016">
    <property type="component" value="Chromosome"/>
</dbReference>
<dbReference type="OrthoDB" id="9792800at2"/>
<dbReference type="InterPro" id="IPR027417">
    <property type="entry name" value="P-loop_NTPase"/>
</dbReference>
<evidence type="ECO:0000313" key="3">
    <source>
        <dbReference type="Proteomes" id="UP000309016"/>
    </source>
</evidence>
<reference evidence="2 3" key="1">
    <citation type="submission" date="2019-06" db="EMBL/GenBank/DDBJ databases">
        <title>Complete genome sequence of Antarcticibacterium flavum KCTC 52984T from an Antarctic marine sediment.</title>
        <authorList>
            <person name="Lee Y.M."/>
            <person name="Shin S.C."/>
        </authorList>
    </citation>
    <scope>NUCLEOTIDE SEQUENCE [LARGE SCALE GENOMIC DNA]</scope>
    <source>
        <strain evidence="2 3">KCTC 52984</strain>
    </source>
</reference>